<proteinExistence type="predicted"/>
<dbReference type="RefSeq" id="WP_047911462.1">
    <property type="nucleotide sequence ID" value="NZ_CP118106.1"/>
</dbReference>
<reference evidence="2 3" key="1">
    <citation type="submission" date="2023-02" db="EMBL/GenBank/DDBJ databases">
        <title>Pathogen: clinical or host-associated sample.</title>
        <authorList>
            <person name="Hergert J."/>
            <person name="Casey R."/>
            <person name="Wagner J."/>
            <person name="Young E.L."/>
            <person name="Oakeson K.F."/>
        </authorList>
    </citation>
    <scope>NUCLEOTIDE SEQUENCE [LARGE SCALE GENOMIC DNA]</scope>
    <source>
        <strain evidence="2 3">2022CK-00829</strain>
    </source>
</reference>
<name>A0ABY7XAL0_9BACL</name>
<evidence type="ECO:0000313" key="2">
    <source>
        <dbReference type="EMBL" id="WDI02828.1"/>
    </source>
</evidence>
<feature type="compositionally biased region" description="Polar residues" evidence="1">
    <location>
        <begin position="207"/>
        <end position="217"/>
    </location>
</feature>
<dbReference type="EMBL" id="CP118108">
    <property type="protein sequence ID" value="WDI02828.1"/>
    <property type="molecule type" value="Genomic_DNA"/>
</dbReference>
<feature type="compositionally biased region" description="Basic residues" evidence="1">
    <location>
        <begin position="11"/>
        <end position="26"/>
    </location>
</feature>
<feature type="region of interest" description="Disordered" evidence="1">
    <location>
        <begin position="1"/>
        <end position="29"/>
    </location>
</feature>
<evidence type="ECO:0000313" key="3">
    <source>
        <dbReference type="Proteomes" id="UP001221519"/>
    </source>
</evidence>
<feature type="compositionally biased region" description="Polar residues" evidence="1">
    <location>
        <begin position="117"/>
        <end position="150"/>
    </location>
</feature>
<feature type="region of interest" description="Disordered" evidence="1">
    <location>
        <begin position="117"/>
        <end position="217"/>
    </location>
</feature>
<organism evidence="2 3">
    <name type="scientific">Paenibacillus urinalis</name>
    <dbReference type="NCBI Taxonomy" id="521520"/>
    <lineage>
        <taxon>Bacteria</taxon>
        <taxon>Bacillati</taxon>
        <taxon>Bacillota</taxon>
        <taxon>Bacilli</taxon>
        <taxon>Bacillales</taxon>
        <taxon>Paenibacillaceae</taxon>
        <taxon>Paenibacillus</taxon>
    </lineage>
</organism>
<gene>
    <name evidence="2" type="ORF">PUW25_02230</name>
</gene>
<evidence type="ECO:0000256" key="1">
    <source>
        <dbReference type="SAM" id="MobiDB-lite"/>
    </source>
</evidence>
<protein>
    <submittedName>
        <fullName evidence="2">Uncharacterized protein</fullName>
    </submittedName>
</protein>
<feature type="compositionally biased region" description="Basic and acidic residues" evidence="1">
    <location>
        <begin position="1"/>
        <end position="10"/>
    </location>
</feature>
<accession>A0ABY7XAL0</accession>
<keyword evidence="3" id="KW-1185">Reference proteome</keyword>
<feature type="compositionally biased region" description="Basic residues" evidence="1">
    <location>
        <begin position="188"/>
        <end position="202"/>
    </location>
</feature>
<dbReference type="Proteomes" id="UP001221519">
    <property type="component" value="Chromosome"/>
</dbReference>
<sequence>MNKQRTDVRRKVSKTPARKRTKKKAKREAASNAFSLLSSKLLENLSPEQFLALCSTLMEMKDGVVDIFKEVKPEKKQKMHGLIVQFLDQSDQLNLPKKYKAALGELGQRLKQMNLDQPSPAEVNQSVQALPTPQGPSQGLPNKPQVQQALHQHPHHPPGPNGPHPQSGPQQPPHHHSNGPHFQAGLHHPPHPFHPGRPHPNHRPPSYSDSTAAQNSK</sequence>